<feature type="region of interest" description="Disordered" evidence="8">
    <location>
        <begin position="1"/>
        <end position="27"/>
    </location>
</feature>
<feature type="transmembrane region" description="Helical" evidence="9">
    <location>
        <begin position="436"/>
        <end position="462"/>
    </location>
</feature>
<evidence type="ECO:0000256" key="1">
    <source>
        <dbReference type="ARBA" id="ARBA00004651"/>
    </source>
</evidence>
<evidence type="ECO:0000256" key="2">
    <source>
        <dbReference type="ARBA" id="ARBA00022448"/>
    </source>
</evidence>
<organism evidence="11 12">
    <name type="scientific">Streptomyces palmae</name>
    <dbReference type="NCBI Taxonomy" id="1701085"/>
    <lineage>
        <taxon>Bacteria</taxon>
        <taxon>Bacillati</taxon>
        <taxon>Actinomycetota</taxon>
        <taxon>Actinomycetes</taxon>
        <taxon>Kitasatosporales</taxon>
        <taxon>Streptomycetaceae</taxon>
        <taxon>Streptomyces</taxon>
    </lineage>
</organism>
<keyword evidence="12" id="KW-1185">Reference proteome</keyword>
<name>A0A4Z0HGV9_9ACTN</name>
<feature type="transmembrane region" description="Helical" evidence="9">
    <location>
        <begin position="556"/>
        <end position="575"/>
    </location>
</feature>
<evidence type="ECO:0000313" key="11">
    <source>
        <dbReference type="EMBL" id="TGB17007.1"/>
    </source>
</evidence>
<feature type="transmembrane region" description="Helical" evidence="9">
    <location>
        <begin position="90"/>
        <end position="114"/>
    </location>
</feature>
<dbReference type="PRINTS" id="PR01036">
    <property type="entry name" value="TCRTETB"/>
</dbReference>
<dbReference type="Proteomes" id="UP000297948">
    <property type="component" value="Unassembled WGS sequence"/>
</dbReference>
<feature type="transmembrane region" description="Helical" evidence="9">
    <location>
        <begin position="411"/>
        <end position="430"/>
    </location>
</feature>
<sequence>MARVRRGAQRLERREGEGQPRRVRGVHQRVVDGHAPAVAGRRVTGPHGLILTTPRGVNPVSEQQTNADSAKESAPLAPPGAAEDLSPRRWLVLAVLCLVVTVVEVDATVVNVALPSMAVELSASSSDLAWVNDSYILTFAALMLIGGRLGDQFGHKRLLMGSLGLFGIASLLCTLASNTEQLVAWRALLGIGGAGILPASLALVTVSFPKSERPKAIGILSAMTVLGLPLGPVLGGWLLNHFWWGSVFLINLPMVAFALIATQLLIKAEAPEQGAGGLDLLGVALSTLGTGALLYAVIEGPHKGWGSPITLGAGILGVALLAAFAASQRQAKAPVLDLRLMRMRVFVVGSLATALSFFVFSGIMFVLTQYLQGVLGYRPLNAGLGLVPLAVLFTLSSVVAAPLAARIGSRAVIAIGLMLVGVGMLILLGADESSSYGIVAVSLSFTGFGAGLNVGQAIAASLSEIPAQLAGVASGASHWVRQSAGALGIAILGSVLASVYSDKVRSSLGGLPDKTVDQTADSIGAVEQVASSLGTEQAGKVVGAAHTAFVDGMHTAMITGAVLSFLSAAVVFTLLPKGNLAKGEREDAEPEAASDESPEARESVASGTS</sequence>
<proteinExistence type="predicted"/>
<dbReference type="Gene3D" id="1.20.1250.20">
    <property type="entry name" value="MFS general substrate transporter like domains"/>
    <property type="match status" value="1"/>
</dbReference>
<keyword evidence="7" id="KW-0046">Antibiotic resistance</keyword>
<comment type="subcellular location">
    <subcellularLocation>
        <location evidence="1">Cell membrane</location>
        <topology evidence="1">Multi-pass membrane protein</topology>
    </subcellularLocation>
</comment>
<dbReference type="OrthoDB" id="9781469at2"/>
<keyword evidence="4 9" id="KW-0812">Transmembrane</keyword>
<feature type="transmembrane region" description="Helical" evidence="9">
    <location>
        <begin position="304"/>
        <end position="324"/>
    </location>
</feature>
<keyword evidence="3" id="KW-1003">Cell membrane</keyword>
<dbReference type="AlphaFoldDB" id="A0A4Z0HGV9"/>
<dbReference type="SUPFAM" id="SSF103473">
    <property type="entry name" value="MFS general substrate transporter"/>
    <property type="match status" value="1"/>
</dbReference>
<dbReference type="PANTHER" id="PTHR42718">
    <property type="entry name" value="MAJOR FACILITATOR SUPERFAMILY MULTIDRUG TRANSPORTER MFSC"/>
    <property type="match status" value="1"/>
</dbReference>
<evidence type="ECO:0000256" key="9">
    <source>
        <dbReference type="SAM" id="Phobius"/>
    </source>
</evidence>
<comment type="caution">
    <text evidence="11">The sequence shown here is derived from an EMBL/GenBank/DDBJ whole genome shotgun (WGS) entry which is preliminary data.</text>
</comment>
<feature type="transmembrane region" description="Helical" evidence="9">
    <location>
        <begin position="183"/>
        <end position="204"/>
    </location>
</feature>
<feature type="region of interest" description="Disordered" evidence="8">
    <location>
        <begin position="49"/>
        <end position="83"/>
    </location>
</feature>
<dbReference type="EMBL" id="SRID01000021">
    <property type="protein sequence ID" value="TGB17007.1"/>
    <property type="molecule type" value="Genomic_DNA"/>
</dbReference>
<dbReference type="GO" id="GO:0022857">
    <property type="term" value="F:transmembrane transporter activity"/>
    <property type="evidence" value="ECO:0007669"/>
    <property type="project" value="InterPro"/>
</dbReference>
<dbReference type="InterPro" id="IPR020846">
    <property type="entry name" value="MFS_dom"/>
</dbReference>
<feature type="transmembrane region" description="Helical" evidence="9">
    <location>
        <begin position="383"/>
        <end position="404"/>
    </location>
</feature>
<evidence type="ECO:0000256" key="4">
    <source>
        <dbReference type="ARBA" id="ARBA00022692"/>
    </source>
</evidence>
<feature type="transmembrane region" description="Helical" evidence="9">
    <location>
        <begin position="243"/>
        <end position="266"/>
    </location>
</feature>
<evidence type="ECO:0000256" key="6">
    <source>
        <dbReference type="ARBA" id="ARBA00023136"/>
    </source>
</evidence>
<accession>A0A4Z0HGV9</accession>
<dbReference type="CDD" id="cd17321">
    <property type="entry name" value="MFS_MMR_MDR_like"/>
    <property type="match status" value="1"/>
</dbReference>
<gene>
    <name evidence="11" type="ORF">E4099_04345</name>
</gene>
<dbReference type="GO" id="GO:0005886">
    <property type="term" value="C:plasma membrane"/>
    <property type="evidence" value="ECO:0007669"/>
    <property type="project" value="UniProtKB-SubCell"/>
</dbReference>
<evidence type="ECO:0000256" key="7">
    <source>
        <dbReference type="ARBA" id="ARBA00023251"/>
    </source>
</evidence>
<protein>
    <submittedName>
        <fullName evidence="11">DHA2 family efflux MFS transporter permease subunit</fullName>
    </submittedName>
</protein>
<feature type="transmembrane region" description="Helical" evidence="9">
    <location>
        <begin position="216"/>
        <end position="237"/>
    </location>
</feature>
<dbReference type="Pfam" id="PF07690">
    <property type="entry name" value="MFS_1"/>
    <property type="match status" value="1"/>
</dbReference>
<dbReference type="PANTHER" id="PTHR42718:SF42">
    <property type="entry name" value="EXPORT PROTEIN"/>
    <property type="match status" value="1"/>
</dbReference>
<dbReference type="NCBIfam" id="TIGR00711">
    <property type="entry name" value="efflux_EmrB"/>
    <property type="match status" value="1"/>
</dbReference>
<keyword evidence="6 9" id="KW-0472">Membrane</keyword>
<dbReference type="InterPro" id="IPR036259">
    <property type="entry name" value="MFS_trans_sf"/>
</dbReference>
<dbReference type="InterPro" id="IPR011701">
    <property type="entry name" value="MFS"/>
</dbReference>
<feature type="region of interest" description="Disordered" evidence="8">
    <location>
        <begin position="581"/>
        <end position="609"/>
    </location>
</feature>
<evidence type="ECO:0000259" key="10">
    <source>
        <dbReference type="PROSITE" id="PS50850"/>
    </source>
</evidence>
<feature type="transmembrane region" description="Helical" evidence="9">
    <location>
        <begin position="134"/>
        <end position="151"/>
    </location>
</feature>
<feature type="transmembrane region" description="Helical" evidence="9">
    <location>
        <begin position="345"/>
        <end position="371"/>
    </location>
</feature>
<dbReference type="GO" id="GO:0046677">
    <property type="term" value="P:response to antibiotic"/>
    <property type="evidence" value="ECO:0007669"/>
    <property type="project" value="UniProtKB-KW"/>
</dbReference>
<feature type="transmembrane region" description="Helical" evidence="9">
    <location>
        <begin position="278"/>
        <end position="298"/>
    </location>
</feature>
<feature type="compositionally biased region" description="Basic and acidic residues" evidence="8">
    <location>
        <begin position="9"/>
        <end position="20"/>
    </location>
</feature>
<evidence type="ECO:0000256" key="3">
    <source>
        <dbReference type="ARBA" id="ARBA00022475"/>
    </source>
</evidence>
<feature type="transmembrane region" description="Helical" evidence="9">
    <location>
        <begin position="483"/>
        <end position="501"/>
    </location>
</feature>
<reference evidence="11 12" key="1">
    <citation type="submission" date="2019-03" db="EMBL/GenBank/DDBJ databases">
        <authorList>
            <person name="Gonzalez-Pimentel J.L."/>
        </authorList>
    </citation>
    <scope>NUCLEOTIDE SEQUENCE [LARGE SCALE GENOMIC DNA]</scope>
    <source>
        <strain evidence="11 12">JCM 31289</strain>
    </source>
</reference>
<evidence type="ECO:0000313" key="12">
    <source>
        <dbReference type="Proteomes" id="UP000297948"/>
    </source>
</evidence>
<evidence type="ECO:0000256" key="8">
    <source>
        <dbReference type="SAM" id="MobiDB-lite"/>
    </source>
</evidence>
<dbReference type="InterPro" id="IPR004638">
    <property type="entry name" value="EmrB-like"/>
</dbReference>
<feature type="domain" description="Major facilitator superfamily (MFS) profile" evidence="10">
    <location>
        <begin position="92"/>
        <end position="579"/>
    </location>
</feature>
<evidence type="ECO:0000256" key="5">
    <source>
        <dbReference type="ARBA" id="ARBA00022989"/>
    </source>
</evidence>
<dbReference type="PROSITE" id="PS50850">
    <property type="entry name" value="MFS"/>
    <property type="match status" value="1"/>
</dbReference>
<feature type="compositionally biased region" description="Acidic residues" evidence="8">
    <location>
        <begin position="586"/>
        <end position="597"/>
    </location>
</feature>
<dbReference type="Gene3D" id="1.20.1720.10">
    <property type="entry name" value="Multidrug resistance protein D"/>
    <property type="match status" value="1"/>
</dbReference>
<feature type="transmembrane region" description="Helical" evidence="9">
    <location>
        <begin position="158"/>
        <end position="177"/>
    </location>
</feature>
<keyword evidence="2" id="KW-0813">Transport</keyword>
<keyword evidence="5 9" id="KW-1133">Transmembrane helix</keyword>